<reference evidence="10 11" key="1">
    <citation type="submission" date="2022-04" db="EMBL/GenBank/DDBJ databases">
        <title>Halobacillus sp. isolated from saltern.</title>
        <authorList>
            <person name="Won M."/>
            <person name="Lee C.-M."/>
            <person name="Woen H.-Y."/>
            <person name="Kwon S.-W."/>
        </authorList>
    </citation>
    <scope>NUCLEOTIDE SEQUENCE [LARGE SCALE GENOMIC DNA]</scope>
    <source>
        <strain evidence="10 11">SSBR10-3</strain>
    </source>
</reference>
<feature type="domain" description="Spore germination GerAC-like C-terminal" evidence="8">
    <location>
        <begin position="200"/>
        <end position="368"/>
    </location>
</feature>
<proteinExistence type="inferred from homology"/>
<dbReference type="Pfam" id="PF25198">
    <property type="entry name" value="Spore_GerAC_N"/>
    <property type="match status" value="1"/>
</dbReference>
<evidence type="ECO:0000256" key="6">
    <source>
        <dbReference type="ARBA" id="ARBA00023139"/>
    </source>
</evidence>
<evidence type="ECO:0000256" key="2">
    <source>
        <dbReference type="ARBA" id="ARBA00007886"/>
    </source>
</evidence>
<dbReference type="InterPro" id="IPR008844">
    <property type="entry name" value="Spore_GerAC-like"/>
</dbReference>
<keyword evidence="11" id="KW-1185">Reference proteome</keyword>
<keyword evidence="7" id="KW-0449">Lipoprotein</keyword>
<dbReference type="NCBIfam" id="TIGR02887">
    <property type="entry name" value="spore_ger_x_C"/>
    <property type="match status" value="1"/>
</dbReference>
<dbReference type="RefSeq" id="WP_244708701.1">
    <property type="nucleotide sequence ID" value="NZ_CP095073.1"/>
</dbReference>
<dbReference type="Pfam" id="PF05504">
    <property type="entry name" value="Spore_GerAC"/>
    <property type="match status" value="1"/>
</dbReference>
<keyword evidence="4" id="KW-0732">Signal</keyword>
<name>A0ABY4EFW6_9BACI</name>
<feature type="domain" description="Spore germination protein N-terminal" evidence="9">
    <location>
        <begin position="19"/>
        <end position="190"/>
    </location>
</feature>
<evidence type="ECO:0000256" key="7">
    <source>
        <dbReference type="ARBA" id="ARBA00023288"/>
    </source>
</evidence>
<evidence type="ECO:0000259" key="9">
    <source>
        <dbReference type="Pfam" id="PF25198"/>
    </source>
</evidence>
<evidence type="ECO:0000256" key="3">
    <source>
        <dbReference type="ARBA" id="ARBA00022544"/>
    </source>
</evidence>
<accession>A0ABY4EFW6</accession>
<keyword evidence="6" id="KW-0564">Palmitate</keyword>
<dbReference type="Gene3D" id="3.30.300.210">
    <property type="entry name" value="Nutrient germinant receptor protein C, domain 3"/>
    <property type="match status" value="1"/>
</dbReference>
<keyword evidence="5" id="KW-0472">Membrane</keyword>
<protein>
    <submittedName>
        <fullName evidence="10">Ger(X)C family spore germination protein</fullName>
    </submittedName>
</protein>
<dbReference type="PANTHER" id="PTHR35789:SF1">
    <property type="entry name" value="SPORE GERMINATION PROTEIN B3"/>
    <property type="match status" value="1"/>
</dbReference>
<evidence type="ECO:0000313" key="11">
    <source>
        <dbReference type="Proteomes" id="UP000831787"/>
    </source>
</evidence>
<gene>
    <name evidence="10" type="ORF">MUN89_15635</name>
</gene>
<evidence type="ECO:0000259" key="8">
    <source>
        <dbReference type="Pfam" id="PF05504"/>
    </source>
</evidence>
<evidence type="ECO:0000313" key="10">
    <source>
        <dbReference type="EMBL" id="UOQ43342.1"/>
    </source>
</evidence>
<comment type="similarity">
    <text evidence="2">Belongs to the GerABKC lipoprotein family.</text>
</comment>
<evidence type="ECO:0000256" key="1">
    <source>
        <dbReference type="ARBA" id="ARBA00004635"/>
    </source>
</evidence>
<keyword evidence="3" id="KW-0309">Germination</keyword>
<dbReference type="PROSITE" id="PS51257">
    <property type="entry name" value="PROKAR_LIPOPROTEIN"/>
    <property type="match status" value="1"/>
</dbReference>
<evidence type="ECO:0000256" key="4">
    <source>
        <dbReference type="ARBA" id="ARBA00022729"/>
    </source>
</evidence>
<dbReference type="Proteomes" id="UP000831787">
    <property type="component" value="Chromosome"/>
</dbReference>
<organism evidence="10 11">
    <name type="scientific">Halobacillus salinarum</name>
    <dbReference type="NCBI Taxonomy" id="2932257"/>
    <lineage>
        <taxon>Bacteria</taxon>
        <taxon>Bacillati</taxon>
        <taxon>Bacillota</taxon>
        <taxon>Bacilli</taxon>
        <taxon>Bacillales</taxon>
        <taxon>Bacillaceae</taxon>
        <taxon>Halobacillus</taxon>
    </lineage>
</organism>
<dbReference type="EMBL" id="CP095073">
    <property type="protein sequence ID" value="UOQ43342.1"/>
    <property type="molecule type" value="Genomic_DNA"/>
</dbReference>
<evidence type="ECO:0000256" key="5">
    <source>
        <dbReference type="ARBA" id="ARBA00023136"/>
    </source>
</evidence>
<dbReference type="InterPro" id="IPR046953">
    <property type="entry name" value="Spore_GerAC-like_C"/>
</dbReference>
<dbReference type="PANTHER" id="PTHR35789">
    <property type="entry name" value="SPORE GERMINATION PROTEIN B3"/>
    <property type="match status" value="1"/>
</dbReference>
<dbReference type="InterPro" id="IPR057336">
    <property type="entry name" value="GerAC_N"/>
</dbReference>
<sequence>MEKILTMILSLIFLTGCWDQRQYKDINLVLAKAIDIGENDNLVETVTVQSVQRGGDGGMQESSQLISSPGTNVLAARDEINYKISREFDPSKVQVMLFGDQLAKKGIALILDEFYRNPRNNLQCKLAIVEGKASEALGLKETLEPRINKYIDDLLESAIKSTHATDMNMQMVARDALSPGVDFAIPYLTVLSESQLIKYKGLALFHGDSYTGVNLTPDQAQLILLLSGKRGDHASITTKINENEKIRLLNYISINVMKSNQKLKIENEGTKIKVKLKLNLTARVLEYPKNSLFNYKKIEKVNRKLSNNITKDAEEVIKVVQDANSDVFGIGSRIRAYYPEIWEQINWDKEFSHIEIVPEVKVHLVETGIIK</sequence>
<comment type="subcellular location">
    <subcellularLocation>
        <location evidence="1">Membrane</location>
        <topology evidence="1">Lipid-anchor</topology>
    </subcellularLocation>
</comment>
<dbReference type="InterPro" id="IPR038501">
    <property type="entry name" value="Spore_GerAC_C_sf"/>
</dbReference>